<dbReference type="Gene3D" id="3.40.50.2000">
    <property type="entry name" value="Glycogen Phosphorylase B"/>
    <property type="match status" value="1"/>
</dbReference>
<reference evidence="4" key="1">
    <citation type="submission" date="2016-06" db="EMBL/GenBank/DDBJ databases">
        <title>Parallel loss of symbiosis genes in relatives of nitrogen-fixing non-legume Parasponia.</title>
        <authorList>
            <person name="Van Velzen R."/>
            <person name="Holmer R."/>
            <person name="Bu F."/>
            <person name="Rutten L."/>
            <person name="Van Zeijl A."/>
            <person name="Liu W."/>
            <person name="Santuari L."/>
            <person name="Cao Q."/>
            <person name="Sharma T."/>
            <person name="Shen D."/>
            <person name="Roswanjaya Y."/>
            <person name="Wardhani T."/>
            <person name="Kalhor M.S."/>
            <person name="Jansen J."/>
            <person name="Van den Hoogen J."/>
            <person name="Gungor B."/>
            <person name="Hartog M."/>
            <person name="Hontelez J."/>
            <person name="Verver J."/>
            <person name="Yang W.-C."/>
            <person name="Schijlen E."/>
            <person name="Repin R."/>
            <person name="Schilthuizen M."/>
            <person name="Schranz E."/>
            <person name="Heidstra R."/>
            <person name="Miyata K."/>
            <person name="Fedorova E."/>
            <person name="Kohlen W."/>
            <person name="Bisseling T."/>
            <person name="Smit S."/>
            <person name="Geurts R."/>
        </authorList>
    </citation>
    <scope>NUCLEOTIDE SEQUENCE [LARGE SCALE GENOMIC DNA]</scope>
    <source>
        <strain evidence="4">cv. RG33-2</strain>
    </source>
</reference>
<dbReference type="GO" id="GO:0008194">
    <property type="term" value="F:UDP-glycosyltransferase activity"/>
    <property type="evidence" value="ECO:0007669"/>
    <property type="project" value="UniProtKB-ARBA"/>
</dbReference>
<evidence type="ECO:0000259" key="2">
    <source>
        <dbReference type="Pfam" id="PF26168"/>
    </source>
</evidence>
<comment type="caution">
    <text evidence="3">The sequence shown here is derived from an EMBL/GenBank/DDBJ whole genome shotgun (WGS) entry which is preliminary data.</text>
</comment>
<comment type="similarity">
    <text evidence="1">Belongs to the UDP-glycosyltransferase family.</text>
</comment>
<dbReference type="InParanoid" id="A0A2P5EXT0"/>
<gene>
    <name evidence="3" type="ORF">TorRG33x02_138170</name>
</gene>
<dbReference type="Proteomes" id="UP000237000">
    <property type="component" value="Unassembled WGS sequence"/>
</dbReference>
<dbReference type="EMBL" id="JXTC01000084">
    <property type="protein sequence ID" value="PON90348.1"/>
    <property type="molecule type" value="Genomic_DNA"/>
</dbReference>
<evidence type="ECO:0000313" key="4">
    <source>
        <dbReference type="Proteomes" id="UP000237000"/>
    </source>
</evidence>
<dbReference type="GO" id="GO:1901135">
    <property type="term" value="P:carbohydrate derivative metabolic process"/>
    <property type="evidence" value="ECO:0007669"/>
    <property type="project" value="UniProtKB-ARBA"/>
</dbReference>
<protein>
    <submittedName>
        <fullName evidence="3">UDP-glucuronosyl/UDP-glucosyltransferase</fullName>
    </submittedName>
</protein>
<proteinExistence type="inferred from homology"/>
<keyword evidence="3" id="KW-0808">Transferase</keyword>
<evidence type="ECO:0000313" key="3">
    <source>
        <dbReference type="EMBL" id="PON90348.1"/>
    </source>
</evidence>
<accession>A0A2P5EXT0</accession>
<dbReference type="SUPFAM" id="SSF53756">
    <property type="entry name" value="UDP-Glycosyltransferase/glycogen phosphorylase"/>
    <property type="match status" value="1"/>
</dbReference>
<feature type="domain" description="Glycosyltransferase N-terminal" evidence="2">
    <location>
        <begin position="13"/>
        <end position="241"/>
    </location>
</feature>
<organism evidence="3 4">
    <name type="scientific">Trema orientale</name>
    <name type="common">Charcoal tree</name>
    <name type="synonym">Celtis orientalis</name>
    <dbReference type="NCBI Taxonomy" id="63057"/>
    <lineage>
        <taxon>Eukaryota</taxon>
        <taxon>Viridiplantae</taxon>
        <taxon>Streptophyta</taxon>
        <taxon>Embryophyta</taxon>
        <taxon>Tracheophyta</taxon>
        <taxon>Spermatophyta</taxon>
        <taxon>Magnoliopsida</taxon>
        <taxon>eudicotyledons</taxon>
        <taxon>Gunneridae</taxon>
        <taxon>Pentapetalae</taxon>
        <taxon>rosids</taxon>
        <taxon>fabids</taxon>
        <taxon>Rosales</taxon>
        <taxon>Cannabaceae</taxon>
        <taxon>Trema</taxon>
    </lineage>
</organism>
<dbReference type="Pfam" id="PF26168">
    <property type="entry name" value="Glyco_transf_N"/>
    <property type="match status" value="1"/>
</dbReference>
<dbReference type="STRING" id="63057.A0A2P5EXT0"/>
<dbReference type="PANTHER" id="PTHR48044">
    <property type="entry name" value="GLYCOSYLTRANSFERASE"/>
    <property type="match status" value="1"/>
</dbReference>
<sequence length="246" mass="28157">MATPHHQQRLRQKIVVVVVPFPAQSYPNQLLRFSHVLTSYNIPVHYVSSTLHISQVKSRGSIPLQHLTKIQFHHFATPPFPCSPLNLVVRNKFPKHGFSFMKAITRLRQPIVVLLRSLSLTARRLVVVYDTLMVSVVKDVFSLANVESYSFDSASALSCFAFTCELFRNKEKWPLKDIPSGVSCFPYLFQKFLADQMVLSKISKAGSLYNSCRAIEGSFLREIFAMDKFFGRKKIWQSGPYSKQRP</sequence>
<evidence type="ECO:0000256" key="1">
    <source>
        <dbReference type="ARBA" id="ARBA00009995"/>
    </source>
</evidence>
<dbReference type="PANTHER" id="PTHR48044:SF22">
    <property type="entry name" value="GLYCOSYLTRANSFERASE"/>
    <property type="match status" value="1"/>
</dbReference>
<name>A0A2P5EXT0_TREOI</name>
<dbReference type="InterPro" id="IPR058980">
    <property type="entry name" value="Glyco_transf_N"/>
</dbReference>
<dbReference type="OrthoDB" id="1837182at2759"/>
<keyword evidence="4" id="KW-1185">Reference proteome</keyword>
<dbReference type="AlphaFoldDB" id="A0A2P5EXT0"/>